<dbReference type="RefSeq" id="WP_111940244.1">
    <property type="nucleotide sequence ID" value="NZ_QLUZ01000009.1"/>
</dbReference>
<sequence length="244" mass="25795">MSDATTGNATGATGATGSTHPLDHVVWNALTGRQRRFALGDGRAWRFPVAIAPFAAIEDTGGASFDALRALVAAHGPAALVMPEELELPAGLSAIRRATLLQMVWQGTPAPAPEAGHVTLAEADVPDMLALTTAAQPGPFGPRTFELGRYIGIRNEGRLAAMAGERMQVDGYTEISAVCVDAAFRRQGLAARLIRSLIAAIDARAETPFLHVLTSNQVAIERYLALGFVVRREMHLLVLGDGHA</sequence>
<dbReference type="InterPro" id="IPR013653">
    <property type="entry name" value="GCN5-like_dom"/>
</dbReference>
<dbReference type="InterPro" id="IPR000182">
    <property type="entry name" value="GNAT_dom"/>
</dbReference>
<dbReference type="Gene3D" id="3.40.630.30">
    <property type="match status" value="1"/>
</dbReference>
<dbReference type="AlphaFoldDB" id="A0AAQ0JJ53"/>
<dbReference type="Pfam" id="PF08445">
    <property type="entry name" value="FR47"/>
    <property type="match status" value="1"/>
</dbReference>
<dbReference type="PROSITE" id="PS51186">
    <property type="entry name" value="GNAT"/>
    <property type="match status" value="1"/>
</dbReference>
<reference evidence="2 3" key="1">
    <citation type="submission" date="2018-06" db="EMBL/GenBank/DDBJ databases">
        <title>Towards the identification of Burkholderia cepacia strain which caused fatal septicemia.</title>
        <authorList>
            <person name="Bui L.A.T."/>
            <person name="Zakharova I.B."/>
            <person name="Shpak I.M."/>
            <person name="Teteryatnikova N."/>
            <person name="Ustinov D.V."/>
            <person name="Kuzyutina Y.A."/>
            <person name="Nguyen H.N."/>
            <person name="Antonov A.S."/>
            <person name="Avdyusheva E.F."/>
            <person name="Victorov D.V."/>
        </authorList>
    </citation>
    <scope>NUCLEOTIDE SEQUENCE [LARGE SCALE GENOMIC DNA]</scope>
    <source>
        <strain evidence="2 3">PT02</strain>
    </source>
</reference>
<organism evidence="2 3">
    <name type="scientific">Burkholderia cepacia</name>
    <name type="common">Pseudomonas cepacia</name>
    <dbReference type="NCBI Taxonomy" id="292"/>
    <lineage>
        <taxon>Bacteria</taxon>
        <taxon>Pseudomonadati</taxon>
        <taxon>Pseudomonadota</taxon>
        <taxon>Betaproteobacteria</taxon>
        <taxon>Burkholderiales</taxon>
        <taxon>Burkholderiaceae</taxon>
        <taxon>Burkholderia</taxon>
        <taxon>Burkholderia cepacia complex</taxon>
    </lineage>
</organism>
<proteinExistence type="predicted"/>
<evidence type="ECO:0000313" key="3">
    <source>
        <dbReference type="Proteomes" id="UP000248899"/>
    </source>
</evidence>
<dbReference type="InterPro" id="IPR016181">
    <property type="entry name" value="Acyl_CoA_acyltransferase"/>
</dbReference>
<evidence type="ECO:0000313" key="2">
    <source>
        <dbReference type="EMBL" id="RAQ08763.1"/>
    </source>
</evidence>
<protein>
    <submittedName>
        <fullName evidence="2">GNAT family N-acetyltransferase</fullName>
    </submittedName>
</protein>
<gene>
    <name evidence="2" type="ORF">DPR02_18030</name>
</gene>
<dbReference type="SUPFAM" id="SSF55729">
    <property type="entry name" value="Acyl-CoA N-acyltransferases (Nat)"/>
    <property type="match status" value="1"/>
</dbReference>
<dbReference type="GO" id="GO:0016747">
    <property type="term" value="F:acyltransferase activity, transferring groups other than amino-acyl groups"/>
    <property type="evidence" value="ECO:0007669"/>
    <property type="project" value="InterPro"/>
</dbReference>
<evidence type="ECO:0000259" key="1">
    <source>
        <dbReference type="PROSITE" id="PS51186"/>
    </source>
</evidence>
<comment type="caution">
    <text evidence="2">The sequence shown here is derived from an EMBL/GenBank/DDBJ whole genome shotgun (WGS) entry which is preliminary data.</text>
</comment>
<dbReference type="EMBL" id="QLUZ01000009">
    <property type="protein sequence ID" value="RAQ08763.1"/>
    <property type="molecule type" value="Genomic_DNA"/>
</dbReference>
<name>A0AAQ0JJ53_BURCE</name>
<feature type="domain" description="N-acetyltransferase" evidence="1">
    <location>
        <begin position="115"/>
        <end position="244"/>
    </location>
</feature>
<dbReference type="CDD" id="cd04301">
    <property type="entry name" value="NAT_SF"/>
    <property type="match status" value="1"/>
</dbReference>
<accession>A0AAQ0JJ53</accession>
<dbReference type="Proteomes" id="UP000248899">
    <property type="component" value="Unassembled WGS sequence"/>
</dbReference>